<name>A0A0N0ZC12_9GAMM</name>
<sequence length="220" mass="24862">MNNNNPKFLTFILTLSLLFTLTSCSNVRWKHPTPSDDIILTMASQIQGAENIDGKPFPLEYTVEVLKHKAVDANTQGFKIVALAPDNELIIAGYDTSLALIGLRSEPDFNHYAIPNPDNIQGFFYTYHGTLKSIRYAVPHMIKDSDTKSDLVLYSQPLTDFNVTLIYKDGSQYPFKLHSSPVSRGIIGRYKNYSNSFDGVFSVIYNYRAEKFSLYGPRNN</sequence>
<protein>
    <recommendedName>
        <fullName evidence="4">Lipoprotein</fullName>
    </recommendedName>
</protein>
<organism evidence="2 3">
    <name type="scientific">Moellerella wisconsensis ATCC 35017</name>
    <dbReference type="NCBI Taxonomy" id="1354267"/>
    <lineage>
        <taxon>Bacteria</taxon>
        <taxon>Pseudomonadati</taxon>
        <taxon>Pseudomonadota</taxon>
        <taxon>Gammaproteobacteria</taxon>
        <taxon>Enterobacterales</taxon>
        <taxon>Morganellaceae</taxon>
        <taxon>Moellerella</taxon>
    </lineage>
</organism>
<proteinExistence type="predicted"/>
<dbReference type="EMBL" id="LGAA01000008">
    <property type="protein sequence ID" value="KPD03708.1"/>
    <property type="molecule type" value="Genomic_DNA"/>
</dbReference>
<feature type="signal peptide" evidence="1">
    <location>
        <begin position="1"/>
        <end position="25"/>
    </location>
</feature>
<reference evidence="2 3" key="1">
    <citation type="submission" date="2015-07" db="EMBL/GenBank/DDBJ databases">
        <title>ATOL: Assembling a taxonomically balanced genome-scale reconstruction of the evolutionary history of the Enterobacteriaceae.</title>
        <authorList>
            <person name="Plunkett G.III."/>
            <person name="Neeno-Eckwall E.C."/>
            <person name="Glasner J.D."/>
            <person name="Perna N.T."/>
        </authorList>
    </citation>
    <scope>NUCLEOTIDE SEQUENCE [LARGE SCALE GENOMIC DNA]</scope>
    <source>
        <strain evidence="2 3">ATCC 35017</strain>
    </source>
</reference>
<dbReference type="AlphaFoldDB" id="A0A0N0ZC12"/>
<dbReference type="PROSITE" id="PS51257">
    <property type="entry name" value="PROKAR_LIPOPROTEIN"/>
    <property type="match status" value="1"/>
</dbReference>
<dbReference type="OrthoDB" id="6466607at2"/>
<dbReference type="RefSeq" id="WP_053907444.1">
    <property type="nucleotide sequence ID" value="NZ_CAWMUS010000008.1"/>
</dbReference>
<evidence type="ECO:0000313" key="2">
    <source>
        <dbReference type="EMBL" id="KPD03708.1"/>
    </source>
</evidence>
<keyword evidence="1" id="KW-0732">Signal</keyword>
<evidence type="ECO:0000313" key="3">
    <source>
        <dbReference type="Proteomes" id="UP000053226"/>
    </source>
</evidence>
<dbReference type="Proteomes" id="UP000053226">
    <property type="component" value="Unassembled WGS sequence"/>
</dbReference>
<gene>
    <name evidence="2" type="ORF">M992_0843</name>
</gene>
<accession>A0A0N0ZC12</accession>
<keyword evidence="3" id="KW-1185">Reference proteome</keyword>
<feature type="chain" id="PRO_5005864709" description="Lipoprotein" evidence="1">
    <location>
        <begin position="26"/>
        <end position="220"/>
    </location>
</feature>
<evidence type="ECO:0000256" key="1">
    <source>
        <dbReference type="SAM" id="SignalP"/>
    </source>
</evidence>
<comment type="caution">
    <text evidence="2">The sequence shown here is derived from an EMBL/GenBank/DDBJ whole genome shotgun (WGS) entry which is preliminary data.</text>
</comment>
<evidence type="ECO:0008006" key="4">
    <source>
        <dbReference type="Google" id="ProtNLM"/>
    </source>
</evidence>